<accession>A0A923KV58</accession>
<comment type="caution">
    <text evidence="2">The sequence shown here is derived from an EMBL/GenBank/DDBJ whole genome shotgun (WGS) entry which is preliminary data.</text>
</comment>
<proteinExistence type="predicted"/>
<evidence type="ECO:0000256" key="1">
    <source>
        <dbReference type="SAM" id="SignalP"/>
    </source>
</evidence>
<reference evidence="2" key="1">
    <citation type="submission" date="2020-08" db="EMBL/GenBank/DDBJ databases">
        <title>Novel species isolated from subtropical streams in China.</title>
        <authorList>
            <person name="Lu H."/>
        </authorList>
    </citation>
    <scope>NUCLEOTIDE SEQUENCE</scope>
    <source>
        <strain evidence="2">LX22W</strain>
    </source>
</reference>
<evidence type="ECO:0000313" key="3">
    <source>
        <dbReference type="Proteomes" id="UP000627446"/>
    </source>
</evidence>
<evidence type="ECO:0000313" key="2">
    <source>
        <dbReference type="EMBL" id="MBC3882827.1"/>
    </source>
</evidence>
<feature type="chain" id="PRO_5037094496" evidence="1">
    <location>
        <begin position="21"/>
        <end position="229"/>
    </location>
</feature>
<dbReference type="RefSeq" id="WP_186917337.1">
    <property type="nucleotide sequence ID" value="NZ_JACOFZ010000007.1"/>
</dbReference>
<organism evidence="2 3">
    <name type="scientific">Undibacterium nitidum</name>
    <dbReference type="NCBI Taxonomy" id="2762298"/>
    <lineage>
        <taxon>Bacteria</taxon>
        <taxon>Pseudomonadati</taxon>
        <taxon>Pseudomonadota</taxon>
        <taxon>Betaproteobacteria</taxon>
        <taxon>Burkholderiales</taxon>
        <taxon>Oxalobacteraceae</taxon>
        <taxon>Undibacterium</taxon>
    </lineage>
</organism>
<protein>
    <submittedName>
        <fullName evidence="2">Uncharacterized protein</fullName>
    </submittedName>
</protein>
<sequence length="229" mass="25400">MKTKLLSSVLSLFVGITSFAVQPAVHAQTTVKNLETEGVKLGDSVADMELALKKEGWVFWRKTNHKAAAGLPERIATAQYKKDGRNLEPDYMMLVFSPVTSRVVALSRSERFNVEITLSDLAKTMSSKYGVPAMTRGATDVSWVEKRAGKDVTPITQCEAAAGLQLNYASNLDTFANCRYAVRLAMSPAAKPQLVWRMTLNMVDFERLYDETLQLKNALKDQAYIKVGN</sequence>
<gene>
    <name evidence="2" type="ORF">H8K36_15660</name>
</gene>
<keyword evidence="3" id="KW-1185">Reference proteome</keyword>
<feature type="signal peptide" evidence="1">
    <location>
        <begin position="1"/>
        <end position="20"/>
    </location>
</feature>
<dbReference type="EMBL" id="JACOFZ010000007">
    <property type="protein sequence ID" value="MBC3882827.1"/>
    <property type="molecule type" value="Genomic_DNA"/>
</dbReference>
<dbReference type="AlphaFoldDB" id="A0A923KV58"/>
<dbReference type="Proteomes" id="UP000627446">
    <property type="component" value="Unassembled WGS sequence"/>
</dbReference>
<keyword evidence="1" id="KW-0732">Signal</keyword>
<name>A0A923KV58_9BURK</name>